<reference evidence="5 6" key="1">
    <citation type="journal article" date="2024" name="Insects">
        <title>An Improved Chromosome-Level Genome Assembly of the Firefly Pyrocoelia pectoralis.</title>
        <authorList>
            <person name="Fu X."/>
            <person name="Meyer-Rochow V.B."/>
            <person name="Ballantyne L."/>
            <person name="Zhu X."/>
        </authorList>
    </citation>
    <scope>NUCLEOTIDE SEQUENCE [LARGE SCALE GENOMIC DNA]</scope>
    <source>
        <strain evidence="5">XCY_ONT2</strain>
    </source>
</reference>
<dbReference type="AlphaFoldDB" id="A0AAN7VFQ1"/>
<comment type="caution">
    <text evidence="5">The sequence shown here is derived from an EMBL/GenBank/DDBJ whole genome shotgun (WGS) entry which is preliminary data.</text>
</comment>
<keyword evidence="6" id="KW-1185">Reference proteome</keyword>
<dbReference type="Proteomes" id="UP001329430">
    <property type="component" value="Chromosome 5"/>
</dbReference>
<evidence type="ECO:0000256" key="3">
    <source>
        <dbReference type="ARBA" id="ARBA00022691"/>
    </source>
</evidence>
<evidence type="ECO:0000259" key="4">
    <source>
        <dbReference type="Pfam" id="PF13847"/>
    </source>
</evidence>
<feature type="domain" description="Methyltransferase" evidence="4">
    <location>
        <begin position="32"/>
        <end position="167"/>
    </location>
</feature>
<name>A0AAN7VFQ1_9COLE</name>
<dbReference type="PANTHER" id="PTHR43464">
    <property type="entry name" value="METHYLTRANSFERASE"/>
    <property type="match status" value="1"/>
</dbReference>
<dbReference type="GO" id="GO:0032259">
    <property type="term" value="P:methylation"/>
    <property type="evidence" value="ECO:0007669"/>
    <property type="project" value="UniProtKB-KW"/>
</dbReference>
<organism evidence="5 6">
    <name type="scientific">Pyrocoelia pectoralis</name>
    <dbReference type="NCBI Taxonomy" id="417401"/>
    <lineage>
        <taxon>Eukaryota</taxon>
        <taxon>Metazoa</taxon>
        <taxon>Ecdysozoa</taxon>
        <taxon>Arthropoda</taxon>
        <taxon>Hexapoda</taxon>
        <taxon>Insecta</taxon>
        <taxon>Pterygota</taxon>
        <taxon>Neoptera</taxon>
        <taxon>Endopterygota</taxon>
        <taxon>Coleoptera</taxon>
        <taxon>Polyphaga</taxon>
        <taxon>Elateriformia</taxon>
        <taxon>Elateroidea</taxon>
        <taxon>Lampyridae</taxon>
        <taxon>Lampyrinae</taxon>
        <taxon>Pyrocoelia</taxon>
    </lineage>
</organism>
<dbReference type="Pfam" id="PF13847">
    <property type="entry name" value="Methyltransf_31"/>
    <property type="match status" value="1"/>
</dbReference>
<dbReference type="InterPro" id="IPR025714">
    <property type="entry name" value="Methyltranfer_dom"/>
</dbReference>
<evidence type="ECO:0000313" key="6">
    <source>
        <dbReference type="Proteomes" id="UP001329430"/>
    </source>
</evidence>
<evidence type="ECO:0000313" key="5">
    <source>
        <dbReference type="EMBL" id="KAK5644281.1"/>
    </source>
</evidence>
<keyword evidence="3" id="KW-0949">S-adenosyl-L-methionine</keyword>
<proteinExistence type="predicted"/>
<evidence type="ECO:0000256" key="1">
    <source>
        <dbReference type="ARBA" id="ARBA00022603"/>
    </source>
</evidence>
<keyword evidence="1" id="KW-0489">Methyltransferase</keyword>
<dbReference type="Gene3D" id="3.40.50.150">
    <property type="entry name" value="Vaccinia Virus protein VP39"/>
    <property type="match status" value="1"/>
</dbReference>
<dbReference type="EMBL" id="JAVRBK010000005">
    <property type="protein sequence ID" value="KAK5644281.1"/>
    <property type="molecule type" value="Genomic_DNA"/>
</dbReference>
<dbReference type="SUPFAM" id="SSF53335">
    <property type="entry name" value="S-adenosyl-L-methionine-dependent methyltransferases"/>
    <property type="match status" value="1"/>
</dbReference>
<evidence type="ECO:0000256" key="2">
    <source>
        <dbReference type="ARBA" id="ARBA00022679"/>
    </source>
</evidence>
<dbReference type="CDD" id="cd02440">
    <property type="entry name" value="AdoMet_MTases"/>
    <property type="match status" value="1"/>
</dbReference>
<protein>
    <recommendedName>
        <fullName evidence="4">Methyltransferase domain-containing protein</fullName>
    </recommendedName>
</protein>
<dbReference type="GO" id="GO:0008168">
    <property type="term" value="F:methyltransferase activity"/>
    <property type="evidence" value="ECO:0007669"/>
    <property type="project" value="UniProtKB-KW"/>
</dbReference>
<sequence>MSEAEKYKKCGKLLTEDAKGVLNAYKNIIKWKDGCKVLDLGCGMGDITTNLLLPTLPKSTKLIVGVDRIPELVDHANRNNVLGSNVTFRMGDIFDHAFLEDLRDFDYVVSFDYLHHFADHKYFDNKQFDYLPITFRALLMNVKKVLKPYGEIFFHFCAANSLFNIYKSMSCDEKWKRYLKNFDTHCSPYENSIDIQKDIENLFKHLGFQVYTCTVREKVYKIPLLEAIQIAISRCALSIPDQLKNDFVKDFLFYISKLNYRELDDNDVEYVVFCCQIAVVYGKKTVEES</sequence>
<gene>
    <name evidence="5" type="ORF">RI129_008126</name>
</gene>
<dbReference type="InterPro" id="IPR029063">
    <property type="entry name" value="SAM-dependent_MTases_sf"/>
</dbReference>
<keyword evidence="2" id="KW-0808">Transferase</keyword>
<dbReference type="PANTHER" id="PTHR43464:SF19">
    <property type="entry name" value="UBIQUINONE BIOSYNTHESIS O-METHYLTRANSFERASE, MITOCHONDRIAL"/>
    <property type="match status" value="1"/>
</dbReference>
<accession>A0AAN7VFQ1</accession>